<evidence type="ECO:0000313" key="3">
    <source>
        <dbReference type="Proteomes" id="UP000199691"/>
    </source>
</evidence>
<protein>
    <submittedName>
        <fullName evidence="2">Uncharacterized protein</fullName>
    </submittedName>
</protein>
<dbReference type="Proteomes" id="UP000199691">
    <property type="component" value="Unassembled WGS sequence"/>
</dbReference>
<evidence type="ECO:0000256" key="1">
    <source>
        <dbReference type="SAM" id="MobiDB-lite"/>
    </source>
</evidence>
<organism evidence="2 3">
    <name type="scientific">Lentzea jiangxiensis</name>
    <dbReference type="NCBI Taxonomy" id="641025"/>
    <lineage>
        <taxon>Bacteria</taxon>
        <taxon>Bacillati</taxon>
        <taxon>Actinomycetota</taxon>
        <taxon>Actinomycetes</taxon>
        <taxon>Pseudonocardiales</taxon>
        <taxon>Pseudonocardiaceae</taxon>
        <taxon>Lentzea</taxon>
    </lineage>
</organism>
<proteinExistence type="predicted"/>
<name>A0A1H0JLH0_9PSEU</name>
<accession>A0A1H0JLH0</accession>
<evidence type="ECO:0000313" key="2">
    <source>
        <dbReference type="EMBL" id="SDO44380.1"/>
    </source>
</evidence>
<keyword evidence="3" id="KW-1185">Reference proteome</keyword>
<sequence length="94" mass="9815">MAVCSSMAYAGTPRPAAHSSACARVLVGKASRWGKIEKSTTPRVRSSGADGHSTKYVPILGVSTMLPALTPTHTVSGSEGSRSASPDSRSQWQR</sequence>
<feature type="compositionally biased region" description="Polar residues" evidence="1">
    <location>
        <begin position="71"/>
        <end position="94"/>
    </location>
</feature>
<reference evidence="3" key="1">
    <citation type="submission" date="2016-10" db="EMBL/GenBank/DDBJ databases">
        <authorList>
            <person name="Varghese N."/>
            <person name="Submissions S."/>
        </authorList>
    </citation>
    <scope>NUCLEOTIDE SEQUENCE [LARGE SCALE GENOMIC DNA]</scope>
    <source>
        <strain evidence="3">CGMCC 4.6609</strain>
    </source>
</reference>
<dbReference type="STRING" id="641025.SAMN05421507_102547"/>
<dbReference type="AlphaFoldDB" id="A0A1H0JLH0"/>
<feature type="region of interest" description="Disordered" evidence="1">
    <location>
        <begin position="69"/>
        <end position="94"/>
    </location>
</feature>
<dbReference type="EMBL" id="FNIX01000002">
    <property type="protein sequence ID" value="SDO44380.1"/>
    <property type="molecule type" value="Genomic_DNA"/>
</dbReference>
<gene>
    <name evidence="2" type="ORF">SAMN05421507_102547</name>
</gene>